<proteinExistence type="predicted"/>
<reference evidence="1" key="1">
    <citation type="journal article" date="2022" name="bioRxiv">
        <title>Population genetic analysis of Ophidiomyces ophidiicola, the causative agent of snake fungal disease, indicates recent introductions to the USA.</title>
        <authorList>
            <person name="Ladner J.T."/>
            <person name="Palmer J.M."/>
            <person name="Ettinger C.L."/>
            <person name="Stajich J.E."/>
            <person name="Farrell T.M."/>
            <person name="Glorioso B.M."/>
            <person name="Lawson B."/>
            <person name="Price S.J."/>
            <person name="Stengle A.G."/>
            <person name="Grear D.A."/>
            <person name="Lorch J.M."/>
        </authorList>
    </citation>
    <scope>NUCLEOTIDE SEQUENCE</scope>
    <source>
        <strain evidence="1">NWHC 24266-5</strain>
    </source>
</reference>
<evidence type="ECO:0000313" key="1">
    <source>
        <dbReference type="EMBL" id="KAI2387530.1"/>
    </source>
</evidence>
<protein>
    <submittedName>
        <fullName evidence="1">Uncharacterized protein</fullName>
    </submittedName>
</protein>
<name>A0ACB8UY61_9EURO</name>
<organism evidence="1">
    <name type="scientific">Ophidiomyces ophidiicola</name>
    <dbReference type="NCBI Taxonomy" id="1387563"/>
    <lineage>
        <taxon>Eukaryota</taxon>
        <taxon>Fungi</taxon>
        <taxon>Dikarya</taxon>
        <taxon>Ascomycota</taxon>
        <taxon>Pezizomycotina</taxon>
        <taxon>Eurotiomycetes</taxon>
        <taxon>Eurotiomycetidae</taxon>
        <taxon>Onygenales</taxon>
        <taxon>Onygenaceae</taxon>
        <taxon>Ophidiomyces</taxon>
    </lineage>
</organism>
<sequence length="591" mass="67463">MENGTYEKVDLIIVGAGPSGLVCARTYLTINPSANVVILESAATIGGVWAKERIYPGLHLNNLLGTYEYSDFPMSEKKFGVTRGKHIPGEAAHEYLKAYAQEFGFYSKIRFQSKVESVEKIDSNDQERWTVAYCKTNSASGNGVRYILTKKLVLSTGTCEEPVLPVLKDSETFDAPLFHSRDMAKEQHAIREAKNVAVLGGSKSGYDAAYLAASNGAQVDWIISNSGRGGIWISPPYVTPFKKWLEKFVTTRIFTWFSPCSWGDADGFGRIRELLHRTSIGRWVVDKFWRFMGDDVIKINRYDDHPETKKLKPWTETFWISTSFSILNYPTDFYDLVRNGQIRVHVGDVEKLSPKTIHLKGGEVIKTDLLISCTGWKGFPDIQFLPKGIEKKLGIPFKSTKPENLTLLANIETFSHFPRLKEQPTVKNPYNGVFEDRSKNNNYERFKLYRLMVPPAFIHDRSIGFVGMLTTFSTLLSSQVQALWMTAYLDGKLDLETSPGTTEKEFLWDATLHNQFLKWRYPFASPVHPDFVFDTVPYLDWILHDLKLKSHRKRGILAEIFQPYGPEDYRGLIEEWKTLHKKETAQSEAWP</sequence>
<dbReference type="EMBL" id="JALBCA010000038">
    <property type="protein sequence ID" value="KAI2387530.1"/>
    <property type="molecule type" value="Genomic_DNA"/>
</dbReference>
<accession>A0ACB8UY61</accession>
<gene>
    <name evidence="1" type="ORF">LOY88_003019</name>
</gene>
<comment type="caution">
    <text evidence="1">The sequence shown here is derived from an EMBL/GenBank/DDBJ whole genome shotgun (WGS) entry which is preliminary data.</text>
</comment>